<accession>A0AAN7A4P8</accession>
<evidence type="ECO:0000313" key="3">
    <source>
        <dbReference type="Proteomes" id="UP001302321"/>
    </source>
</evidence>
<reference evidence="2" key="1">
    <citation type="journal article" date="2023" name="Mol. Phylogenet. Evol.">
        <title>Genome-scale phylogeny and comparative genomics of the fungal order Sordariales.</title>
        <authorList>
            <person name="Hensen N."/>
            <person name="Bonometti L."/>
            <person name="Westerberg I."/>
            <person name="Brannstrom I.O."/>
            <person name="Guillou S."/>
            <person name="Cros-Aarteil S."/>
            <person name="Calhoun S."/>
            <person name="Haridas S."/>
            <person name="Kuo A."/>
            <person name="Mondo S."/>
            <person name="Pangilinan J."/>
            <person name="Riley R."/>
            <person name="LaButti K."/>
            <person name="Andreopoulos B."/>
            <person name="Lipzen A."/>
            <person name="Chen C."/>
            <person name="Yan M."/>
            <person name="Daum C."/>
            <person name="Ng V."/>
            <person name="Clum A."/>
            <person name="Steindorff A."/>
            <person name="Ohm R.A."/>
            <person name="Martin F."/>
            <person name="Silar P."/>
            <person name="Natvig D.O."/>
            <person name="Lalanne C."/>
            <person name="Gautier V."/>
            <person name="Ament-Velasquez S.L."/>
            <person name="Kruys A."/>
            <person name="Hutchinson M.I."/>
            <person name="Powell A.J."/>
            <person name="Barry K."/>
            <person name="Miller A.N."/>
            <person name="Grigoriev I.V."/>
            <person name="Debuchy R."/>
            <person name="Gladieux P."/>
            <person name="Hiltunen Thoren M."/>
            <person name="Johannesson H."/>
        </authorList>
    </citation>
    <scope>NUCLEOTIDE SEQUENCE</scope>
    <source>
        <strain evidence="2">CBS 892.96</strain>
    </source>
</reference>
<gene>
    <name evidence="2" type="ORF">QBC36DRAFT_358610</name>
</gene>
<keyword evidence="3" id="KW-1185">Reference proteome</keyword>
<dbReference type="Pfam" id="PF06985">
    <property type="entry name" value="HET"/>
    <property type="match status" value="1"/>
</dbReference>
<comment type="caution">
    <text evidence="2">The sequence shown here is derived from an EMBL/GenBank/DDBJ whole genome shotgun (WGS) entry which is preliminary data.</text>
</comment>
<feature type="domain" description="Heterokaryon incompatibility" evidence="1">
    <location>
        <begin position="67"/>
        <end position="114"/>
    </location>
</feature>
<proteinExistence type="predicted"/>
<dbReference type="InterPro" id="IPR052895">
    <property type="entry name" value="HetReg/Transcr_Mod"/>
</dbReference>
<protein>
    <submittedName>
        <fullName evidence="2">Heterokaryon incompatibility protein-domain-containing protein</fullName>
    </submittedName>
</protein>
<dbReference type="EMBL" id="MU866310">
    <property type="protein sequence ID" value="KAK4173948.1"/>
    <property type="molecule type" value="Genomic_DNA"/>
</dbReference>
<evidence type="ECO:0000259" key="1">
    <source>
        <dbReference type="Pfam" id="PF06985"/>
    </source>
</evidence>
<dbReference type="AlphaFoldDB" id="A0AAN7A4P8"/>
<name>A0AAN7A4P8_9PEZI</name>
<reference evidence="2" key="2">
    <citation type="submission" date="2023-05" db="EMBL/GenBank/DDBJ databases">
        <authorList>
            <consortium name="Lawrence Berkeley National Laboratory"/>
            <person name="Steindorff A."/>
            <person name="Hensen N."/>
            <person name="Bonometti L."/>
            <person name="Westerberg I."/>
            <person name="Brannstrom I.O."/>
            <person name="Guillou S."/>
            <person name="Cros-Aarteil S."/>
            <person name="Calhoun S."/>
            <person name="Haridas S."/>
            <person name="Kuo A."/>
            <person name="Mondo S."/>
            <person name="Pangilinan J."/>
            <person name="Riley R."/>
            <person name="Labutti K."/>
            <person name="Andreopoulos B."/>
            <person name="Lipzen A."/>
            <person name="Chen C."/>
            <person name="Yanf M."/>
            <person name="Daum C."/>
            <person name="Ng V."/>
            <person name="Clum A."/>
            <person name="Ohm R."/>
            <person name="Martin F."/>
            <person name="Silar P."/>
            <person name="Natvig D."/>
            <person name="Lalanne C."/>
            <person name="Gautier V."/>
            <person name="Ament-Velasquez S.L."/>
            <person name="Kruys A."/>
            <person name="Hutchinson M.I."/>
            <person name="Powell A.J."/>
            <person name="Barry K."/>
            <person name="Miller A.N."/>
            <person name="Grigoriev I.V."/>
            <person name="Debuchy R."/>
            <person name="Gladieux P."/>
            <person name="Thoren M.H."/>
            <person name="Johannesson H."/>
        </authorList>
    </citation>
    <scope>NUCLEOTIDE SEQUENCE</scope>
    <source>
        <strain evidence="2">CBS 892.96</strain>
    </source>
</reference>
<dbReference type="PANTHER" id="PTHR24148:SF64">
    <property type="entry name" value="HETEROKARYON INCOMPATIBILITY DOMAIN-CONTAINING PROTEIN"/>
    <property type="match status" value="1"/>
</dbReference>
<evidence type="ECO:0000313" key="2">
    <source>
        <dbReference type="EMBL" id="KAK4173948.1"/>
    </source>
</evidence>
<dbReference type="InterPro" id="IPR010730">
    <property type="entry name" value="HET"/>
</dbReference>
<organism evidence="2 3">
    <name type="scientific">Triangularia setosa</name>
    <dbReference type="NCBI Taxonomy" id="2587417"/>
    <lineage>
        <taxon>Eukaryota</taxon>
        <taxon>Fungi</taxon>
        <taxon>Dikarya</taxon>
        <taxon>Ascomycota</taxon>
        <taxon>Pezizomycotina</taxon>
        <taxon>Sordariomycetes</taxon>
        <taxon>Sordariomycetidae</taxon>
        <taxon>Sordariales</taxon>
        <taxon>Podosporaceae</taxon>
        <taxon>Triangularia</taxon>
    </lineage>
</organism>
<sequence length="219" mass="24187">MSSSLCEPLRPTAFRLLKLSSNAGGRDGKKGKAIAADTAEGGVLVGDWTRTSQGPSNVQRLGWDPLPQWIWIDQICINQQDDAEKSVQIGMIGDIYREAEVVTIWAGEGDSLMQQSLANLTQFAFAIARCPPMRLMGFTVLAMFSQYLESRKEILFCPFLAKSIRVVCGRSVKDWGELSITHLQCLEELGYGILKPFGMFCSLRSSTGQPTISTQFQIV</sequence>
<dbReference type="PANTHER" id="PTHR24148">
    <property type="entry name" value="ANKYRIN REPEAT DOMAIN-CONTAINING PROTEIN 39 HOMOLOG-RELATED"/>
    <property type="match status" value="1"/>
</dbReference>
<dbReference type="Proteomes" id="UP001302321">
    <property type="component" value="Unassembled WGS sequence"/>
</dbReference>